<feature type="region of interest" description="Disordered" evidence="7">
    <location>
        <begin position="446"/>
        <end position="512"/>
    </location>
</feature>
<gene>
    <name evidence="8" type="ORF">TL16_g08638</name>
</gene>
<dbReference type="SUPFAM" id="SSF56059">
    <property type="entry name" value="Glutathione synthetase ATP-binding domain-like"/>
    <property type="match status" value="1"/>
</dbReference>
<evidence type="ECO:0000256" key="7">
    <source>
        <dbReference type="SAM" id="MobiDB-lite"/>
    </source>
</evidence>
<reference evidence="9" key="1">
    <citation type="journal article" date="2023" name="Commun. Biol.">
        <title>Genome analysis of Parmales, the sister group of diatoms, reveals the evolutionary specialization of diatoms from phago-mixotrophs to photoautotrophs.</title>
        <authorList>
            <person name="Ban H."/>
            <person name="Sato S."/>
            <person name="Yoshikawa S."/>
            <person name="Yamada K."/>
            <person name="Nakamura Y."/>
            <person name="Ichinomiya M."/>
            <person name="Sato N."/>
            <person name="Blanc-Mathieu R."/>
            <person name="Endo H."/>
            <person name="Kuwata A."/>
            <person name="Ogata H."/>
        </authorList>
    </citation>
    <scope>NUCLEOTIDE SEQUENCE [LARGE SCALE GENOMIC DNA]</scope>
</reference>
<keyword evidence="4" id="KW-0547">Nucleotide-binding</keyword>
<evidence type="ECO:0000313" key="8">
    <source>
        <dbReference type="EMBL" id="GMH80654.1"/>
    </source>
</evidence>
<evidence type="ECO:0000256" key="1">
    <source>
        <dbReference type="ARBA" id="ARBA00004496"/>
    </source>
</evidence>
<dbReference type="Proteomes" id="UP001162640">
    <property type="component" value="Unassembled WGS sequence"/>
</dbReference>
<dbReference type="PANTHER" id="PTHR45870:SF2">
    <property type="entry name" value="TUBULIN MONOGLYCYLASE TTLL3"/>
    <property type="match status" value="1"/>
</dbReference>
<keyword evidence="5" id="KW-0067">ATP-binding</keyword>
<evidence type="ECO:0000256" key="6">
    <source>
        <dbReference type="SAM" id="Coils"/>
    </source>
</evidence>
<accession>A0A9W7AYY6</accession>
<dbReference type="GO" id="GO:0015630">
    <property type="term" value="C:microtubule cytoskeleton"/>
    <property type="evidence" value="ECO:0007669"/>
    <property type="project" value="TreeGrafter"/>
</dbReference>
<feature type="coiled-coil region" evidence="6">
    <location>
        <begin position="342"/>
        <end position="409"/>
    </location>
</feature>
<evidence type="ECO:0000256" key="4">
    <source>
        <dbReference type="ARBA" id="ARBA00022741"/>
    </source>
</evidence>
<keyword evidence="3" id="KW-0436">Ligase</keyword>
<sequence length="512" mass="59989">MGGKIVQRYIPNPYLLEKEGKTFKFDLRQWVLVISSPESVKCLIHYTCYLRICKSEYDITNFSGDKHFTNFNVSGGKEGCYMSEEDFEVYLGIKEEGGKWKKIKKDMEEAIVASIECTDVKAGKYGYEFLGYDFLVDEDFKVWLLEVNCSPGLRKQRGGIDVSEEVSCTVLFKQRQVMIIARFLTKCGAINKRWRRRRKVEEGLREGGRVLKGTMWRRLCGRGFAVLKFRWSCLRRIKVNLDFQRQVRMIQKCLLAFLGHKKANRIISENVYRVVIVRKREMKRNGFHVIKRAWRGYLLRREIDFLIERGKSRSLALSAIREKMSLRSLGCFTSICKKCLRKQRLNKIIEDVEREKREEELRVLMEGERKRLVKERKRRERERREEEAIKTLELEMAEKKRLMKERQKIVEAKALTFGVKSVKTLRVVGEHEELLRELEECMVGTPKSISRDEENRVNSRREESWMPPKAPGGVGGGGSGVVTKPKTKRKKKKKKEGAVKGDEKFNNVMKLL</sequence>
<comment type="caution">
    <text evidence="8">The sequence shown here is derived from an EMBL/GenBank/DDBJ whole genome shotgun (WGS) entry which is preliminary data.</text>
</comment>
<evidence type="ECO:0000256" key="2">
    <source>
        <dbReference type="ARBA" id="ARBA00022490"/>
    </source>
</evidence>
<feature type="compositionally biased region" description="Basic and acidic residues" evidence="7">
    <location>
        <begin position="496"/>
        <end position="505"/>
    </location>
</feature>
<dbReference type="PROSITE" id="PS50096">
    <property type="entry name" value="IQ"/>
    <property type="match status" value="1"/>
</dbReference>
<protein>
    <submittedName>
        <fullName evidence="8">Uncharacterized protein</fullName>
    </submittedName>
</protein>
<evidence type="ECO:0000313" key="9">
    <source>
        <dbReference type="Proteomes" id="UP001162640"/>
    </source>
</evidence>
<keyword evidence="6" id="KW-0175">Coiled coil</keyword>
<name>A0A9W7AYY6_9STRA</name>
<dbReference type="GO" id="GO:0005737">
    <property type="term" value="C:cytoplasm"/>
    <property type="evidence" value="ECO:0007669"/>
    <property type="project" value="UniProtKB-SubCell"/>
</dbReference>
<dbReference type="GO" id="GO:0005524">
    <property type="term" value="F:ATP binding"/>
    <property type="evidence" value="ECO:0007669"/>
    <property type="project" value="UniProtKB-KW"/>
</dbReference>
<dbReference type="GO" id="GO:0070736">
    <property type="term" value="F:protein-glycine ligase activity, initiating"/>
    <property type="evidence" value="ECO:0007669"/>
    <property type="project" value="TreeGrafter"/>
</dbReference>
<comment type="subcellular location">
    <subcellularLocation>
        <location evidence="1">Cytoplasm</location>
    </subcellularLocation>
</comment>
<dbReference type="PROSITE" id="PS51221">
    <property type="entry name" value="TTL"/>
    <property type="match status" value="1"/>
</dbReference>
<dbReference type="PANTHER" id="PTHR45870">
    <property type="entry name" value="TUBULIN MONOGLYCYLASE TTLL3"/>
    <property type="match status" value="1"/>
</dbReference>
<feature type="compositionally biased region" description="Basic and acidic residues" evidence="7">
    <location>
        <begin position="449"/>
        <end position="464"/>
    </location>
</feature>
<keyword evidence="2" id="KW-0963">Cytoplasm</keyword>
<organism evidence="8 9">
    <name type="scientific">Triparma laevis f. inornata</name>
    <dbReference type="NCBI Taxonomy" id="1714386"/>
    <lineage>
        <taxon>Eukaryota</taxon>
        <taxon>Sar</taxon>
        <taxon>Stramenopiles</taxon>
        <taxon>Ochrophyta</taxon>
        <taxon>Bolidophyceae</taxon>
        <taxon>Parmales</taxon>
        <taxon>Triparmaceae</taxon>
        <taxon>Triparma</taxon>
    </lineage>
</organism>
<dbReference type="InterPro" id="IPR004344">
    <property type="entry name" value="TTL/TTLL_fam"/>
</dbReference>
<dbReference type="Pfam" id="PF03133">
    <property type="entry name" value="TTL"/>
    <property type="match status" value="1"/>
</dbReference>
<evidence type="ECO:0000256" key="5">
    <source>
        <dbReference type="ARBA" id="ARBA00022840"/>
    </source>
</evidence>
<evidence type="ECO:0000256" key="3">
    <source>
        <dbReference type="ARBA" id="ARBA00022598"/>
    </source>
</evidence>
<proteinExistence type="predicted"/>
<dbReference type="Gene3D" id="3.30.470.20">
    <property type="entry name" value="ATP-grasp fold, B domain"/>
    <property type="match status" value="1"/>
</dbReference>
<dbReference type="InterPro" id="IPR051437">
    <property type="entry name" value="TTLL_monoglycylase"/>
</dbReference>
<dbReference type="EMBL" id="BLQM01000286">
    <property type="protein sequence ID" value="GMH80654.1"/>
    <property type="molecule type" value="Genomic_DNA"/>
</dbReference>
<feature type="compositionally biased region" description="Basic residues" evidence="7">
    <location>
        <begin position="485"/>
        <end position="495"/>
    </location>
</feature>
<dbReference type="AlphaFoldDB" id="A0A9W7AYY6"/>